<dbReference type="EMBL" id="MGJV01000036">
    <property type="protein sequence ID" value="OGN13800.1"/>
    <property type="molecule type" value="Genomic_DNA"/>
</dbReference>
<reference evidence="1 2" key="1">
    <citation type="journal article" date="2016" name="Nat. Commun.">
        <title>Thousands of microbial genomes shed light on interconnected biogeochemical processes in an aquifer system.</title>
        <authorList>
            <person name="Anantharaman K."/>
            <person name="Brown C.T."/>
            <person name="Hug L.A."/>
            <person name="Sharon I."/>
            <person name="Castelle C.J."/>
            <person name="Probst A.J."/>
            <person name="Thomas B.C."/>
            <person name="Singh A."/>
            <person name="Wilkins M.J."/>
            <person name="Karaoz U."/>
            <person name="Brodie E.L."/>
            <person name="Williams K.H."/>
            <person name="Hubbard S.S."/>
            <person name="Banfield J.F."/>
        </authorList>
    </citation>
    <scope>NUCLEOTIDE SEQUENCE [LARGE SCALE GENOMIC DNA]</scope>
</reference>
<dbReference type="AlphaFoldDB" id="A0A1F8FM42"/>
<sequence length="166" mass="19736">MSHEVSLVEFEGPLGELVQQCKSNRGRFDEFKLWLKKVVTGTFKRDMRKEGWTLLENAPRRISPIIDAVPFLKNENSVKGDLMATRAVELDANYGQEDAEWLLEHQDMIPVKLRSYYLVFPATKWRDLDGDRFVPFLYWHGGRWVLRFFWLDDVFRSDDRLVRPRK</sequence>
<dbReference type="Proteomes" id="UP000176581">
    <property type="component" value="Unassembled WGS sequence"/>
</dbReference>
<comment type="caution">
    <text evidence="1">The sequence shown here is derived from an EMBL/GenBank/DDBJ whole genome shotgun (WGS) entry which is preliminary data.</text>
</comment>
<evidence type="ECO:0000313" key="2">
    <source>
        <dbReference type="Proteomes" id="UP000176581"/>
    </source>
</evidence>
<name>A0A1F8FM42_9BACT</name>
<protein>
    <submittedName>
        <fullName evidence="1">Uncharacterized protein</fullName>
    </submittedName>
</protein>
<evidence type="ECO:0000313" key="1">
    <source>
        <dbReference type="EMBL" id="OGN13800.1"/>
    </source>
</evidence>
<accession>A0A1F8FM42</accession>
<gene>
    <name evidence="1" type="ORF">A3J47_01505</name>
</gene>
<proteinExistence type="predicted"/>
<organism evidence="1 2">
    <name type="scientific">Candidatus Yanofskybacteria bacterium RIFCSPHIGHO2_02_FULL_43_22</name>
    <dbReference type="NCBI Taxonomy" id="1802681"/>
    <lineage>
        <taxon>Bacteria</taxon>
        <taxon>Candidatus Yanofskyibacteriota</taxon>
    </lineage>
</organism>